<feature type="binding site" evidence="12">
    <location>
        <begin position="129"/>
        <end position="132"/>
    </location>
    <ligand>
        <name>substrate</name>
    </ligand>
</feature>
<evidence type="ECO:0000256" key="9">
    <source>
        <dbReference type="ARBA" id="ARBA00024331"/>
    </source>
</evidence>
<comment type="caution">
    <text evidence="16">The sequence shown here is derived from an EMBL/GenBank/DDBJ whole genome shotgun (WGS) entry which is preliminary data.</text>
</comment>
<evidence type="ECO:0000256" key="2">
    <source>
        <dbReference type="ARBA" id="ARBA00010941"/>
    </source>
</evidence>
<keyword evidence="5 12" id="KW-0479">Metal-binding</keyword>
<evidence type="ECO:0000259" key="15">
    <source>
        <dbReference type="Pfam" id="PF18913"/>
    </source>
</evidence>
<dbReference type="PRINTS" id="PR00115">
    <property type="entry name" value="F16BPHPHTASE"/>
</dbReference>
<dbReference type="Proteomes" id="UP000005551">
    <property type="component" value="Unassembled WGS sequence"/>
</dbReference>
<feature type="domain" description="Fructose-1-6-bisphosphatase class 1 C-terminal" evidence="15">
    <location>
        <begin position="213"/>
        <end position="336"/>
    </location>
</feature>
<dbReference type="CDD" id="cd00354">
    <property type="entry name" value="FBPase"/>
    <property type="match status" value="1"/>
</dbReference>
<comment type="pathway">
    <text evidence="9">Carbohydrate biosynthesis.</text>
</comment>
<comment type="subcellular location">
    <subcellularLocation>
        <location evidence="12">Cytoplasm</location>
    </subcellularLocation>
</comment>
<evidence type="ECO:0000256" key="6">
    <source>
        <dbReference type="ARBA" id="ARBA00022801"/>
    </source>
</evidence>
<proteinExistence type="inferred from homology"/>
<dbReference type="GO" id="GO:0005829">
    <property type="term" value="C:cytosol"/>
    <property type="evidence" value="ECO:0007669"/>
    <property type="project" value="TreeGrafter"/>
</dbReference>
<evidence type="ECO:0000256" key="3">
    <source>
        <dbReference type="ARBA" id="ARBA00013093"/>
    </source>
</evidence>
<dbReference type="HAMAP" id="MF_01855">
    <property type="entry name" value="FBPase_class1"/>
    <property type="match status" value="1"/>
</dbReference>
<dbReference type="GO" id="GO:0030388">
    <property type="term" value="P:fructose 1,6-bisphosphate metabolic process"/>
    <property type="evidence" value="ECO:0007669"/>
    <property type="project" value="TreeGrafter"/>
</dbReference>
<dbReference type="InterPro" id="IPR028343">
    <property type="entry name" value="FBPtase"/>
</dbReference>
<dbReference type="OrthoDB" id="9806756at2"/>
<comment type="subunit">
    <text evidence="12">Homotetramer.</text>
</comment>
<comment type="catalytic activity">
    <reaction evidence="1 12">
        <text>beta-D-fructose 1,6-bisphosphate + H2O = beta-D-fructose 6-phosphate + phosphate</text>
        <dbReference type="Rhea" id="RHEA:11064"/>
        <dbReference type="ChEBI" id="CHEBI:15377"/>
        <dbReference type="ChEBI" id="CHEBI:32966"/>
        <dbReference type="ChEBI" id="CHEBI:43474"/>
        <dbReference type="ChEBI" id="CHEBI:57634"/>
        <dbReference type="EC" id="3.1.3.11"/>
    </reaction>
</comment>
<dbReference type="RefSeq" id="WP_009056234.1">
    <property type="nucleotide sequence ID" value="NZ_AJYA01000037.1"/>
</dbReference>
<reference evidence="16 17" key="1">
    <citation type="submission" date="2012-05" db="EMBL/GenBank/DDBJ databases">
        <title>Genome sequence of Nitritalea halalkaliphila LW7.</title>
        <authorList>
            <person name="Jangir P.K."/>
            <person name="Singh A."/>
            <person name="Shivaji S."/>
            <person name="Sharma R."/>
        </authorList>
    </citation>
    <scope>NUCLEOTIDE SEQUENCE [LARGE SCALE GENOMIC DNA]</scope>
    <source>
        <strain evidence="16 17">LW7</strain>
    </source>
</reference>
<dbReference type="GO" id="GO:0006002">
    <property type="term" value="P:fructose 6-phosphate metabolic process"/>
    <property type="evidence" value="ECO:0007669"/>
    <property type="project" value="TreeGrafter"/>
</dbReference>
<feature type="domain" description="Fructose-1-6-bisphosphatase class I N-terminal" evidence="14">
    <location>
        <begin position="20"/>
        <end position="208"/>
    </location>
</feature>
<sequence>MKIKAYTPDTSHLAYSVGVTLDRFIKSKQDDFPYASGELSQLLRDIALAAKIVNRETNRAGLSNIAGAIGNTNVQGEEQQKLDVIANVRFTRALTKGGEVCAIVSEEDDEIIDLQNSSGKYVVAIDPLDGSSNIDVNISIGTIFSIYRRITPTGSPIQIEDVMQPGSQQVAAGYVLYGSSTMLVYTTGHGVNGFTYEASLGEFFLSHPNMCAPKDGNVYSINEGTYLDWEEGVRRYIDTCKERRYSGRYIGSLVADFHRNLLKGGIYIYPSTAKNPKGKLRLLYEANALAFIAEQAGAKATNGMMRIMDIMPSSLHERTPLFIGSETMVAEAESFLQEVTVKVE</sequence>
<evidence type="ECO:0000256" key="11">
    <source>
        <dbReference type="ARBA" id="ARBA00081210"/>
    </source>
</evidence>
<dbReference type="GO" id="GO:0005986">
    <property type="term" value="P:sucrose biosynthetic process"/>
    <property type="evidence" value="ECO:0007669"/>
    <property type="project" value="TreeGrafter"/>
</dbReference>
<dbReference type="EMBL" id="AJYA01000037">
    <property type="protein sequence ID" value="EIM74871.1"/>
    <property type="molecule type" value="Genomic_DNA"/>
</dbReference>
<evidence type="ECO:0000259" key="14">
    <source>
        <dbReference type="Pfam" id="PF00316"/>
    </source>
</evidence>
<feature type="binding site" evidence="12">
    <location>
        <position position="128"/>
    </location>
    <ligand>
        <name>Mg(2+)</name>
        <dbReference type="ChEBI" id="CHEBI:18420"/>
        <label>1</label>
    </ligand>
</feature>
<dbReference type="FunFam" id="3.40.190.80:FF:000001">
    <property type="entry name" value="Fructose-1,6-bisphosphatase class 1"/>
    <property type="match status" value="1"/>
</dbReference>
<gene>
    <name evidence="12" type="primary">fbp</name>
    <name evidence="16" type="ORF">A3SI_14834</name>
</gene>
<protein>
    <recommendedName>
        <fullName evidence="10 12">Fructose-1,6-bisphosphatase class 1</fullName>
        <shortName evidence="12">FBPase class 1</shortName>
        <ecNumber evidence="3 12">3.1.3.11</ecNumber>
    </recommendedName>
    <alternativeName>
        <fullName evidence="11 12">D-fructose-1,6-bisphosphate 1-phosphohydrolase class 1</fullName>
    </alternativeName>
</protein>
<organism evidence="16 17">
    <name type="scientific">Nitritalea halalkaliphila LW7</name>
    <dbReference type="NCBI Taxonomy" id="1189621"/>
    <lineage>
        <taxon>Bacteria</taxon>
        <taxon>Pseudomonadati</taxon>
        <taxon>Bacteroidota</taxon>
        <taxon>Cytophagia</taxon>
        <taxon>Cytophagales</taxon>
        <taxon>Cyclobacteriaceae</taxon>
        <taxon>Nitritalea</taxon>
    </lineage>
</organism>
<feature type="binding site" evidence="12">
    <location>
        <position position="249"/>
    </location>
    <ligand>
        <name>substrate</name>
    </ligand>
</feature>
<feature type="binding site" evidence="12">
    <location>
        <position position="279"/>
    </location>
    <ligand>
        <name>substrate</name>
    </ligand>
</feature>
<dbReference type="GO" id="GO:0006094">
    <property type="term" value="P:gluconeogenesis"/>
    <property type="evidence" value="ECO:0007669"/>
    <property type="project" value="UniProtKB-UniRule"/>
</dbReference>
<feature type="binding site" evidence="12">
    <location>
        <position position="126"/>
    </location>
    <ligand>
        <name>Mg(2+)</name>
        <dbReference type="ChEBI" id="CHEBI:18420"/>
        <label>2</label>
    </ligand>
</feature>
<dbReference type="EC" id="3.1.3.11" evidence="3 12"/>
<dbReference type="PATRIC" id="fig|1189621.3.peg.3087"/>
<dbReference type="InterPro" id="IPR000146">
    <property type="entry name" value="FBPase_class-1"/>
</dbReference>
<dbReference type="SUPFAM" id="SSF56655">
    <property type="entry name" value="Carbohydrate phosphatase"/>
    <property type="match status" value="1"/>
</dbReference>
<dbReference type="Gene3D" id="3.40.190.80">
    <property type="match status" value="1"/>
</dbReference>
<dbReference type="AlphaFoldDB" id="I5BZ69"/>
<feature type="binding site" evidence="12">
    <location>
        <position position="106"/>
    </location>
    <ligand>
        <name>Mg(2+)</name>
        <dbReference type="ChEBI" id="CHEBI:18420"/>
        <label>1</label>
    </ligand>
</feature>
<evidence type="ECO:0000256" key="1">
    <source>
        <dbReference type="ARBA" id="ARBA00001273"/>
    </source>
</evidence>
<evidence type="ECO:0000256" key="13">
    <source>
        <dbReference type="RuleBase" id="RU000508"/>
    </source>
</evidence>
<dbReference type="PANTHER" id="PTHR11556">
    <property type="entry name" value="FRUCTOSE-1,6-BISPHOSPHATASE-RELATED"/>
    <property type="match status" value="1"/>
</dbReference>
<dbReference type="PIRSF" id="PIRSF500210">
    <property type="entry name" value="FBPtase"/>
    <property type="match status" value="1"/>
</dbReference>
<dbReference type="Pfam" id="PF00316">
    <property type="entry name" value="FBPase"/>
    <property type="match status" value="1"/>
</dbReference>
<evidence type="ECO:0000256" key="10">
    <source>
        <dbReference type="ARBA" id="ARBA00072069"/>
    </source>
</evidence>
<evidence type="ECO:0000256" key="7">
    <source>
        <dbReference type="ARBA" id="ARBA00022842"/>
    </source>
</evidence>
<dbReference type="Pfam" id="PF18913">
    <property type="entry name" value="FBPase_C"/>
    <property type="match status" value="1"/>
</dbReference>
<evidence type="ECO:0000313" key="16">
    <source>
        <dbReference type="EMBL" id="EIM74871.1"/>
    </source>
</evidence>
<dbReference type="GO" id="GO:0042132">
    <property type="term" value="F:fructose 1,6-bisphosphate 1-phosphatase activity"/>
    <property type="evidence" value="ECO:0007669"/>
    <property type="project" value="UniProtKB-UniRule"/>
</dbReference>
<evidence type="ECO:0000256" key="12">
    <source>
        <dbReference type="HAMAP-Rule" id="MF_01855"/>
    </source>
</evidence>
<comment type="similarity">
    <text evidence="2 12 13">Belongs to the FBPase class 1 family.</text>
</comment>
<dbReference type="Gene3D" id="3.30.540.10">
    <property type="entry name" value="Fructose-1,6-Bisphosphatase, subunit A, domain 1"/>
    <property type="match status" value="1"/>
</dbReference>
<dbReference type="STRING" id="1189621.A3SI_14834"/>
<dbReference type="PANTHER" id="PTHR11556:SF35">
    <property type="entry name" value="SEDOHEPTULOSE-1,7-BISPHOSPHATASE, CHLOROPLASTIC"/>
    <property type="match status" value="1"/>
</dbReference>
<keyword evidence="7 12" id="KW-0460">Magnesium</keyword>
<evidence type="ECO:0000256" key="4">
    <source>
        <dbReference type="ARBA" id="ARBA00022490"/>
    </source>
</evidence>
<evidence type="ECO:0000313" key="17">
    <source>
        <dbReference type="Proteomes" id="UP000005551"/>
    </source>
</evidence>
<dbReference type="GO" id="GO:0006000">
    <property type="term" value="P:fructose metabolic process"/>
    <property type="evidence" value="ECO:0007669"/>
    <property type="project" value="TreeGrafter"/>
</dbReference>
<feature type="binding site" evidence="12">
    <location>
        <position position="126"/>
    </location>
    <ligand>
        <name>Mg(2+)</name>
        <dbReference type="ChEBI" id="CHEBI:18420"/>
        <label>1</label>
    </ligand>
</feature>
<evidence type="ECO:0000256" key="8">
    <source>
        <dbReference type="ARBA" id="ARBA00023277"/>
    </source>
</evidence>
<keyword evidence="17" id="KW-1185">Reference proteome</keyword>
<dbReference type="InterPro" id="IPR033391">
    <property type="entry name" value="FBPase_N"/>
</dbReference>
<evidence type="ECO:0000256" key="5">
    <source>
        <dbReference type="ARBA" id="ARBA00022723"/>
    </source>
</evidence>
<name>I5BZ69_9BACT</name>
<keyword evidence="4 12" id="KW-0963">Cytoplasm</keyword>
<dbReference type="GO" id="GO:0000287">
    <property type="term" value="F:magnesium ion binding"/>
    <property type="evidence" value="ECO:0007669"/>
    <property type="project" value="UniProtKB-UniRule"/>
</dbReference>
<comment type="cofactor">
    <cofactor evidence="12">
        <name>Mg(2+)</name>
        <dbReference type="ChEBI" id="CHEBI:18420"/>
    </cofactor>
    <text evidence="12">Binds 2 magnesium ions per subunit.</text>
</comment>
<feature type="binding site" evidence="12">
    <location>
        <position position="129"/>
    </location>
    <ligand>
        <name>Mg(2+)</name>
        <dbReference type="ChEBI" id="CHEBI:18420"/>
        <label>2</label>
    </ligand>
</feature>
<dbReference type="InterPro" id="IPR044015">
    <property type="entry name" value="FBPase_C_dom"/>
</dbReference>
<keyword evidence="8 12" id="KW-0119">Carbohydrate metabolism</keyword>
<feature type="binding site" evidence="12">
    <location>
        <position position="222"/>
    </location>
    <ligand>
        <name>substrate</name>
    </ligand>
</feature>
<dbReference type="FunFam" id="3.30.540.10:FF:000002">
    <property type="entry name" value="Fructose-1,6-bisphosphatase class 1"/>
    <property type="match status" value="1"/>
</dbReference>
<keyword evidence="6 12" id="KW-0378">Hydrolase</keyword>
<feature type="binding site" evidence="12">
    <location>
        <position position="285"/>
    </location>
    <ligand>
        <name>Mg(2+)</name>
        <dbReference type="ChEBI" id="CHEBI:18420"/>
        <label>2</label>
    </ligand>
</feature>
<accession>I5BZ69</accession>
<dbReference type="NCBIfam" id="NF006778">
    <property type="entry name" value="PRK09293.1-1"/>
    <property type="match status" value="1"/>
</dbReference>
<dbReference type="PIRSF" id="PIRSF000904">
    <property type="entry name" value="FBPtase_SBPase"/>
    <property type="match status" value="1"/>
</dbReference>
<comment type="caution">
    <text evidence="12">Lacks conserved residue(s) required for the propagation of feature annotation.</text>
</comment>